<evidence type="ECO:0000313" key="7">
    <source>
        <dbReference type="Proteomes" id="UP001500166"/>
    </source>
</evidence>
<evidence type="ECO:0000256" key="4">
    <source>
        <dbReference type="ARBA" id="ARBA00023027"/>
    </source>
</evidence>
<accession>A0ABN2XHR5</accession>
<keyword evidence="4" id="KW-0520">NAD</keyword>
<feature type="domain" description="Alcohol dehydrogenase-like C-terminal" evidence="5">
    <location>
        <begin position="64"/>
        <end position="190"/>
    </location>
</feature>
<evidence type="ECO:0000256" key="1">
    <source>
        <dbReference type="ARBA" id="ARBA00008072"/>
    </source>
</evidence>
<organism evidence="6 7">
    <name type="scientific">Kocuria atrinae</name>
    <dbReference type="NCBI Taxonomy" id="592377"/>
    <lineage>
        <taxon>Bacteria</taxon>
        <taxon>Bacillati</taxon>
        <taxon>Actinomycetota</taxon>
        <taxon>Actinomycetes</taxon>
        <taxon>Micrococcales</taxon>
        <taxon>Micrococcaceae</taxon>
        <taxon>Kocuria</taxon>
    </lineage>
</organism>
<name>A0ABN2XHR5_9MICC</name>
<gene>
    <name evidence="6" type="ORF">GCM10009824_06410</name>
</gene>
<dbReference type="SUPFAM" id="SSF51735">
    <property type="entry name" value="NAD(P)-binding Rossmann-fold domains"/>
    <property type="match status" value="1"/>
</dbReference>
<dbReference type="PANTHER" id="PTHR43880">
    <property type="entry name" value="ALCOHOL DEHYDROGENASE"/>
    <property type="match status" value="1"/>
</dbReference>
<evidence type="ECO:0000256" key="3">
    <source>
        <dbReference type="ARBA" id="ARBA00022833"/>
    </source>
</evidence>
<proteinExistence type="inferred from homology"/>
<dbReference type="Pfam" id="PF00107">
    <property type="entry name" value="ADH_zinc_N"/>
    <property type="match status" value="1"/>
</dbReference>
<comment type="similarity">
    <text evidence="1">Belongs to the zinc-containing alcohol dehydrogenase family.</text>
</comment>
<dbReference type="RefSeq" id="WP_344223593.1">
    <property type="nucleotide sequence ID" value="NZ_BAAAQA010000004.1"/>
</dbReference>
<dbReference type="InterPro" id="IPR013149">
    <property type="entry name" value="ADH-like_C"/>
</dbReference>
<dbReference type="Proteomes" id="UP001500166">
    <property type="component" value="Unassembled WGS sequence"/>
</dbReference>
<evidence type="ECO:0000313" key="6">
    <source>
        <dbReference type="EMBL" id="GAA2111243.1"/>
    </source>
</evidence>
<evidence type="ECO:0000259" key="5">
    <source>
        <dbReference type="Pfam" id="PF00107"/>
    </source>
</evidence>
<sequence length="233" mass="24305">MLGYEGAGIVTRIGAGVENVAVDESVPLELAGPLACGITTGAGAVLNTANPGPGESVVVYGVGAVGLGAIRAARNSAAATIIAVDLHDSRLELAQRYGATHVINSEKEDSLERIREITGGAADYAIECTGVIAVLDEAIEAIGMLGTCLLIGGAPTDARFSTDHMRTLFGKRIVDTLGGSRTSQEMIPALLALWKVGRFPFDELVRTYPMAEIEQAIRDTRSGEVIKAVLTLE</sequence>
<reference evidence="6 7" key="1">
    <citation type="journal article" date="2019" name="Int. J. Syst. Evol. Microbiol.">
        <title>The Global Catalogue of Microorganisms (GCM) 10K type strain sequencing project: providing services to taxonomists for standard genome sequencing and annotation.</title>
        <authorList>
            <consortium name="The Broad Institute Genomics Platform"/>
            <consortium name="The Broad Institute Genome Sequencing Center for Infectious Disease"/>
            <person name="Wu L."/>
            <person name="Ma J."/>
        </authorList>
    </citation>
    <scope>NUCLEOTIDE SEQUENCE [LARGE SCALE GENOMIC DNA]</scope>
    <source>
        <strain evidence="6 7">JCM 15914</strain>
    </source>
</reference>
<keyword evidence="2" id="KW-0479">Metal-binding</keyword>
<dbReference type="EMBL" id="BAAAQA010000004">
    <property type="protein sequence ID" value="GAA2111243.1"/>
    <property type="molecule type" value="Genomic_DNA"/>
</dbReference>
<dbReference type="Gene3D" id="3.40.50.720">
    <property type="entry name" value="NAD(P)-binding Rossmann-like Domain"/>
    <property type="match status" value="1"/>
</dbReference>
<evidence type="ECO:0000256" key="2">
    <source>
        <dbReference type="ARBA" id="ARBA00022723"/>
    </source>
</evidence>
<comment type="caution">
    <text evidence="6">The sequence shown here is derived from an EMBL/GenBank/DDBJ whole genome shotgun (WGS) entry which is preliminary data.</text>
</comment>
<keyword evidence="3" id="KW-0862">Zinc</keyword>
<dbReference type="InterPro" id="IPR036291">
    <property type="entry name" value="NAD(P)-bd_dom_sf"/>
</dbReference>
<dbReference type="PANTHER" id="PTHR43880:SF12">
    <property type="entry name" value="ALCOHOL DEHYDROGENASE CLASS-3"/>
    <property type="match status" value="1"/>
</dbReference>
<keyword evidence="7" id="KW-1185">Reference proteome</keyword>
<dbReference type="Gene3D" id="3.90.180.10">
    <property type="entry name" value="Medium-chain alcohol dehydrogenases, catalytic domain"/>
    <property type="match status" value="1"/>
</dbReference>
<protein>
    <recommendedName>
        <fullName evidence="5">Alcohol dehydrogenase-like C-terminal domain-containing protein</fullName>
    </recommendedName>
</protein>